<feature type="region of interest" description="Disordered" evidence="1">
    <location>
        <begin position="53"/>
        <end position="72"/>
    </location>
</feature>
<keyword evidence="3" id="KW-1185">Reference proteome</keyword>
<sequence length="72" mass="7747">MRQTLPSYLSSSSRSSSLLREKAHLSIGEVEELVLALVTDVIVLEVEEEGEPVEEVHVGVPSGREAEVTDGA</sequence>
<reference evidence="2 3" key="1">
    <citation type="submission" date="2019-01" db="EMBL/GenBank/DDBJ databases">
        <title>Sequencing of cultivated peanut Arachis hypogaea provides insights into genome evolution and oil improvement.</title>
        <authorList>
            <person name="Chen X."/>
        </authorList>
    </citation>
    <scope>NUCLEOTIDE SEQUENCE [LARGE SCALE GENOMIC DNA]</scope>
    <source>
        <strain evidence="3">cv. Fuhuasheng</strain>
        <tissue evidence="2">Leaves</tissue>
    </source>
</reference>
<dbReference type="AlphaFoldDB" id="A0A445C5R6"/>
<dbReference type="EMBL" id="SDMP01000007">
    <property type="protein sequence ID" value="RYR46297.1"/>
    <property type="molecule type" value="Genomic_DNA"/>
</dbReference>
<gene>
    <name evidence="2" type="ORF">Ahy_A07g032031</name>
</gene>
<organism evidence="2 3">
    <name type="scientific">Arachis hypogaea</name>
    <name type="common">Peanut</name>
    <dbReference type="NCBI Taxonomy" id="3818"/>
    <lineage>
        <taxon>Eukaryota</taxon>
        <taxon>Viridiplantae</taxon>
        <taxon>Streptophyta</taxon>
        <taxon>Embryophyta</taxon>
        <taxon>Tracheophyta</taxon>
        <taxon>Spermatophyta</taxon>
        <taxon>Magnoliopsida</taxon>
        <taxon>eudicotyledons</taxon>
        <taxon>Gunneridae</taxon>
        <taxon>Pentapetalae</taxon>
        <taxon>rosids</taxon>
        <taxon>fabids</taxon>
        <taxon>Fabales</taxon>
        <taxon>Fabaceae</taxon>
        <taxon>Papilionoideae</taxon>
        <taxon>50 kb inversion clade</taxon>
        <taxon>dalbergioids sensu lato</taxon>
        <taxon>Dalbergieae</taxon>
        <taxon>Pterocarpus clade</taxon>
        <taxon>Arachis</taxon>
    </lineage>
</organism>
<comment type="caution">
    <text evidence="2">The sequence shown here is derived from an EMBL/GenBank/DDBJ whole genome shotgun (WGS) entry which is preliminary data.</text>
</comment>
<proteinExistence type="predicted"/>
<protein>
    <submittedName>
        <fullName evidence="2">Uncharacterized protein</fullName>
    </submittedName>
</protein>
<evidence type="ECO:0000256" key="1">
    <source>
        <dbReference type="SAM" id="MobiDB-lite"/>
    </source>
</evidence>
<name>A0A445C5R6_ARAHY</name>
<accession>A0A445C5R6</accession>
<dbReference type="Proteomes" id="UP000289738">
    <property type="component" value="Chromosome A07"/>
</dbReference>
<evidence type="ECO:0000313" key="3">
    <source>
        <dbReference type="Proteomes" id="UP000289738"/>
    </source>
</evidence>
<evidence type="ECO:0000313" key="2">
    <source>
        <dbReference type="EMBL" id="RYR46297.1"/>
    </source>
</evidence>